<gene>
    <name evidence="2" type="ORF">MAR_020286</name>
</gene>
<dbReference type="EMBL" id="CP111016">
    <property type="protein sequence ID" value="WAR04917.1"/>
    <property type="molecule type" value="Genomic_DNA"/>
</dbReference>
<evidence type="ECO:0000256" key="1">
    <source>
        <dbReference type="SAM" id="MobiDB-lite"/>
    </source>
</evidence>
<keyword evidence="3" id="KW-1185">Reference proteome</keyword>
<proteinExistence type="predicted"/>
<evidence type="ECO:0000313" key="2">
    <source>
        <dbReference type="EMBL" id="WAR04917.1"/>
    </source>
</evidence>
<feature type="compositionally biased region" description="Basic and acidic residues" evidence="1">
    <location>
        <begin position="88"/>
        <end position="102"/>
    </location>
</feature>
<organism evidence="2 3">
    <name type="scientific">Mya arenaria</name>
    <name type="common">Soft-shell clam</name>
    <dbReference type="NCBI Taxonomy" id="6604"/>
    <lineage>
        <taxon>Eukaryota</taxon>
        <taxon>Metazoa</taxon>
        <taxon>Spiralia</taxon>
        <taxon>Lophotrochozoa</taxon>
        <taxon>Mollusca</taxon>
        <taxon>Bivalvia</taxon>
        <taxon>Autobranchia</taxon>
        <taxon>Heteroconchia</taxon>
        <taxon>Euheterodonta</taxon>
        <taxon>Imparidentia</taxon>
        <taxon>Neoheterodontei</taxon>
        <taxon>Myida</taxon>
        <taxon>Myoidea</taxon>
        <taxon>Myidae</taxon>
        <taxon>Mya</taxon>
    </lineage>
</organism>
<accession>A0ABY7E7Y0</accession>
<sequence>MNARSETERTKLIDSAGLTGSNSQFANKLCTFKGTTEANARLVDGEDESEEWLKALNVDVDKWTDDDAPKLRQDEGAACAEEDDGDSDLIKNNDNHEGAGCADKEDIRENDLTENRDNHLIVAPHNSTEDDVTNFNGVISASSVPINSLFMLHMKTEDIIGLDGIERIKQASSYVYDNFPMPKQQEEERQNIQKIPDEKKKEEFLHCEY</sequence>
<feature type="region of interest" description="Disordered" evidence="1">
    <location>
        <begin position="77"/>
        <end position="102"/>
    </location>
</feature>
<dbReference type="Proteomes" id="UP001164746">
    <property type="component" value="Chromosome 5"/>
</dbReference>
<evidence type="ECO:0000313" key="3">
    <source>
        <dbReference type="Proteomes" id="UP001164746"/>
    </source>
</evidence>
<name>A0ABY7E7Y0_MYAAR</name>
<reference evidence="2" key="1">
    <citation type="submission" date="2022-11" db="EMBL/GenBank/DDBJ databases">
        <title>Centuries of genome instability and evolution in soft-shell clam transmissible cancer (bioRxiv).</title>
        <authorList>
            <person name="Hart S.F.M."/>
            <person name="Yonemitsu M.A."/>
            <person name="Giersch R.M."/>
            <person name="Beal B.F."/>
            <person name="Arriagada G."/>
            <person name="Davis B.W."/>
            <person name="Ostrander E.A."/>
            <person name="Goff S.P."/>
            <person name="Metzger M.J."/>
        </authorList>
    </citation>
    <scope>NUCLEOTIDE SEQUENCE</scope>
    <source>
        <strain evidence="2">MELC-2E11</strain>
        <tissue evidence="2">Siphon/mantle</tissue>
    </source>
</reference>
<protein>
    <submittedName>
        <fullName evidence="2">Uncharacterized protein</fullName>
    </submittedName>
</protein>